<dbReference type="AlphaFoldDB" id="A0A183BNY7"/>
<keyword evidence="2" id="KW-1185">Reference proteome</keyword>
<feature type="region of interest" description="Disordered" evidence="1">
    <location>
        <begin position="1"/>
        <end position="62"/>
    </location>
</feature>
<reference evidence="2" key="1">
    <citation type="submission" date="2013-12" db="EMBL/GenBank/DDBJ databases">
        <authorList>
            <person name="Aslett M."/>
        </authorList>
    </citation>
    <scope>NUCLEOTIDE SEQUENCE [LARGE SCALE GENOMIC DNA]</scope>
    <source>
        <strain evidence="2">Lindley</strain>
    </source>
</reference>
<protein>
    <submittedName>
        <fullName evidence="3">Upf2 domain-containing protein</fullName>
    </submittedName>
</protein>
<evidence type="ECO:0000256" key="1">
    <source>
        <dbReference type="SAM" id="MobiDB-lite"/>
    </source>
</evidence>
<dbReference type="WBParaSite" id="GPLIN_000232300">
    <property type="protein sequence ID" value="GPLIN_000232300"/>
    <property type="gene ID" value="GPLIN_000232300"/>
</dbReference>
<evidence type="ECO:0000313" key="2">
    <source>
        <dbReference type="Proteomes" id="UP000050741"/>
    </source>
</evidence>
<name>A0A183BNY7_GLOPA</name>
<reference evidence="2" key="2">
    <citation type="submission" date="2014-05" db="EMBL/GenBank/DDBJ databases">
        <title>The genome and life-stage specific transcriptomes of Globodera pallida elucidate key aspects of plant parasitism by a cyst nematode.</title>
        <authorList>
            <person name="Cotton J.A."/>
            <person name="Lilley C.J."/>
            <person name="Jones L.M."/>
            <person name="Kikuchi T."/>
            <person name="Reid A.J."/>
            <person name="Thorpe P."/>
            <person name="Tsai I.J."/>
            <person name="Beasley H."/>
            <person name="Blok V."/>
            <person name="Cock P.J.A."/>
            <person name="Van den Akker S.E."/>
            <person name="Holroyd N."/>
            <person name="Hunt M."/>
            <person name="Mantelin S."/>
            <person name="Naghra H."/>
            <person name="Pain A."/>
            <person name="Palomares-Rius J.E."/>
            <person name="Zarowiecki M."/>
            <person name="Berriman M."/>
            <person name="Jones J.T."/>
            <person name="Urwin P.E."/>
        </authorList>
    </citation>
    <scope>NUCLEOTIDE SEQUENCE [LARGE SCALE GENOMIC DNA]</scope>
    <source>
        <strain evidence="2">Lindley</strain>
    </source>
</reference>
<evidence type="ECO:0000313" key="3">
    <source>
        <dbReference type="WBParaSite" id="GPLIN_000232300"/>
    </source>
</evidence>
<accession>A0A183BNY7</accession>
<dbReference type="Proteomes" id="UP000050741">
    <property type="component" value="Unassembled WGS sequence"/>
</dbReference>
<reference evidence="3" key="3">
    <citation type="submission" date="2016-06" db="UniProtKB">
        <authorList>
            <consortium name="WormBaseParasite"/>
        </authorList>
    </citation>
    <scope>IDENTIFICATION</scope>
</reference>
<organism evidence="2 3">
    <name type="scientific">Globodera pallida</name>
    <name type="common">Potato cyst nematode worm</name>
    <name type="synonym">Heterodera pallida</name>
    <dbReference type="NCBI Taxonomy" id="36090"/>
    <lineage>
        <taxon>Eukaryota</taxon>
        <taxon>Metazoa</taxon>
        <taxon>Ecdysozoa</taxon>
        <taxon>Nematoda</taxon>
        <taxon>Chromadorea</taxon>
        <taxon>Rhabditida</taxon>
        <taxon>Tylenchina</taxon>
        <taxon>Tylenchomorpha</taxon>
        <taxon>Tylenchoidea</taxon>
        <taxon>Heteroderidae</taxon>
        <taxon>Heteroderinae</taxon>
        <taxon>Globodera</taxon>
    </lineage>
</organism>
<proteinExistence type="predicted"/>
<sequence>MIGVFLPQSADGEKPKSSHQYEAVKSANKKLLEEQQQKRAQQRKGQEHEHHQSHRIRLNLTAEKGKLLEEPMEKEETIGSVRQLLDVHGQKRPFELQ</sequence>